<dbReference type="Proteomes" id="UP001163046">
    <property type="component" value="Unassembled WGS sequence"/>
</dbReference>
<accession>A0A9W9ZF75</accession>
<dbReference type="EMBL" id="MU826353">
    <property type="protein sequence ID" value="KAJ7380581.1"/>
    <property type="molecule type" value="Genomic_DNA"/>
</dbReference>
<dbReference type="OrthoDB" id="10021186at2759"/>
<sequence>MAFEKPVQRKDGGQRGHRKYSKRSQKYHAEVVREEKSFSYFPFLICKMLQSHSQMEGSFSQPSDRNKFDPKQIALTLAMKEPPPTEVLMKGPAIMVYKKVVVILLVKNTLNT</sequence>
<keyword evidence="3" id="KW-1185">Reference proteome</keyword>
<proteinExistence type="predicted"/>
<organism evidence="2 3">
    <name type="scientific">Desmophyllum pertusum</name>
    <dbReference type="NCBI Taxonomy" id="174260"/>
    <lineage>
        <taxon>Eukaryota</taxon>
        <taxon>Metazoa</taxon>
        <taxon>Cnidaria</taxon>
        <taxon>Anthozoa</taxon>
        <taxon>Hexacorallia</taxon>
        <taxon>Scleractinia</taxon>
        <taxon>Caryophylliina</taxon>
        <taxon>Caryophylliidae</taxon>
        <taxon>Desmophyllum</taxon>
    </lineage>
</organism>
<name>A0A9W9ZF75_9CNID</name>
<reference evidence="2" key="1">
    <citation type="submission" date="2023-01" db="EMBL/GenBank/DDBJ databases">
        <title>Genome assembly of the deep-sea coral Lophelia pertusa.</title>
        <authorList>
            <person name="Herrera S."/>
            <person name="Cordes E."/>
        </authorList>
    </citation>
    <scope>NUCLEOTIDE SEQUENCE</scope>
    <source>
        <strain evidence="2">USNM1676648</strain>
        <tissue evidence="2">Polyp</tissue>
    </source>
</reference>
<protein>
    <submittedName>
        <fullName evidence="2">Uncharacterized protein</fullName>
    </submittedName>
</protein>
<evidence type="ECO:0000313" key="3">
    <source>
        <dbReference type="Proteomes" id="UP001163046"/>
    </source>
</evidence>
<evidence type="ECO:0000256" key="1">
    <source>
        <dbReference type="SAM" id="MobiDB-lite"/>
    </source>
</evidence>
<gene>
    <name evidence="2" type="ORF">OS493_009048</name>
</gene>
<feature type="compositionally biased region" description="Basic and acidic residues" evidence="1">
    <location>
        <begin position="1"/>
        <end position="14"/>
    </location>
</feature>
<comment type="caution">
    <text evidence="2">The sequence shown here is derived from an EMBL/GenBank/DDBJ whole genome shotgun (WGS) entry which is preliminary data.</text>
</comment>
<evidence type="ECO:0000313" key="2">
    <source>
        <dbReference type="EMBL" id="KAJ7380581.1"/>
    </source>
</evidence>
<feature type="compositionally biased region" description="Basic residues" evidence="1">
    <location>
        <begin position="15"/>
        <end position="26"/>
    </location>
</feature>
<feature type="region of interest" description="Disordered" evidence="1">
    <location>
        <begin position="1"/>
        <end position="26"/>
    </location>
</feature>
<dbReference type="AlphaFoldDB" id="A0A9W9ZF75"/>